<dbReference type="EMBL" id="UINC01002943">
    <property type="protein sequence ID" value="SVA01828.1"/>
    <property type="molecule type" value="Genomic_DNA"/>
</dbReference>
<dbReference type="PROSITE" id="PS51171">
    <property type="entry name" value="PREPHENATE_DEHYDR_3"/>
    <property type="match status" value="1"/>
</dbReference>
<dbReference type="GO" id="GO:0004664">
    <property type="term" value="F:prephenate dehydratase activity"/>
    <property type="evidence" value="ECO:0007669"/>
    <property type="project" value="InterPro"/>
</dbReference>
<comment type="pathway">
    <text evidence="5">Amino-acid biosynthesis.</text>
</comment>
<dbReference type="SUPFAM" id="SSF55021">
    <property type="entry name" value="ACT-like"/>
    <property type="match status" value="1"/>
</dbReference>
<accession>A0A381SEV3</accession>
<feature type="domain" description="Prephenate dehydratase" evidence="6">
    <location>
        <begin position="3"/>
        <end position="180"/>
    </location>
</feature>
<evidence type="ECO:0000313" key="8">
    <source>
        <dbReference type="EMBL" id="SVA01828.1"/>
    </source>
</evidence>
<evidence type="ECO:0000256" key="4">
    <source>
        <dbReference type="ARBA" id="ARBA00023239"/>
    </source>
</evidence>
<keyword evidence="2" id="KW-0057">Aromatic amino acid biosynthesis</keyword>
<keyword evidence="4" id="KW-0456">Lyase</keyword>
<evidence type="ECO:0000256" key="5">
    <source>
        <dbReference type="ARBA" id="ARBA00029440"/>
    </source>
</evidence>
<sequence length="273" mass="30707">MSKVAIQGIKGSYHHQVAMDFFGKQIEIEEFMSFDELVNSIINNNCEMGVIAIENSIAGSIIPNYALIDNSNLKITGEHYININHQLMAFPGSKIKDLNVVASHPMALLQCKEFFRKHSNITLVEDKDTAEVAYRIQRDKIKNMGAIASVEASNIYELEILSENIQTIKNNETRFVIISKNALRNDSKSDKASLKFVLSHKTGTLAAILEILKNCNLNLTKIQSLPIVETPWKYSFFVDTTFHSLDNLNKALGLIDEKSESLKVLGIYQNNIK</sequence>
<dbReference type="CDD" id="cd04905">
    <property type="entry name" value="ACT_CM-PDT"/>
    <property type="match status" value="1"/>
</dbReference>
<dbReference type="PROSITE" id="PS51671">
    <property type="entry name" value="ACT"/>
    <property type="match status" value="1"/>
</dbReference>
<dbReference type="Gene3D" id="3.30.70.260">
    <property type="match status" value="1"/>
</dbReference>
<evidence type="ECO:0000256" key="1">
    <source>
        <dbReference type="ARBA" id="ARBA00022605"/>
    </source>
</evidence>
<dbReference type="Gene3D" id="3.40.190.10">
    <property type="entry name" value="Periplasmic binding protein-like II"/>
    <property type="match status" value="2"/>
</dbReference>
<dbReference type="InterPro" id="IPR002912">
    <property type="entry name" value="ACT_dom"/>
</dbReference>
<reference evidence="8" key="1">
    <citation type="submission" date="2018-05" db="EMBL/GenBank/DDBJ databases">
        <authorList>
            <person name="Lanie J.A."/>
            <person name="Ng W.-L."/>
            <person name="Kazmierczak K.M."/>
            <person name="Andrzejewski T.M."/>
            <person name="Davidsen T.M."/>
            <person name="Wayne K.J."/>
            <person name="Tettelin H."/>
            <person name="Glass J.I."/>
            <person name="Rusch D."/>
            <person name="Podicherti R."/>
            <person name="Tsui H.-C.T."/>
            <person name="Winkler M.E."/>
        </authorList>
    </citation>
    <scope>NUCLEOTIDE SEQUENCE</scope>
</reference>
<evidence type="ECO:0000256" key="3">
    <source>
        <dbReference type="ARBA" id="ARBA00023222"/>
    </source>
</evidence>
<dbReference type="SUPFAM" id="SSF53850">
    <property type="entry name" value="Periplasmic binding protein-like II"/>
    <property type="match status" value="1"/>
</dbReference>
<evidence type="ECO:0000259" key="7">
    <source>
        <dbReference type="PROSITE" id="PS51671"/>
    </source>
</evidence>
<dbReference type="CDD" id="cd13631">
    <property type="entry name" value="PBP2_Ct-PDT_like"/>
    <property type="match status" value="1"/>
</dbReference>
<proteinExistence type="predicted"/>
<keyword evidence="3" id="KW-0584">Phenylalanine biosynthesis</keyword>
<gene>
    <name evidence="8" type="ORF">METZ01_LOCUS54682</name>
</gene>
<dbReference type="PANTHER" id="PTHR21022:SF19">
    <property type="entry name" value="PREPHENATE DEHYDRATASE-RELATED"/>
    <property type="match status" value="1"/>
</dbReference>
<evidence type="ECO:0000259" key="6">
    <source>
        <dbReference type="PROSITE" id="PS51171"/>
    </source>
</evidence>
<keyword evidence="1" id="KW-0028">Amino-acid biosynthesis</keyword>
<dbReference type="AlphaFoldDB" id="A0A381SEV3"/>
<dbReference type="InterPro" id="IPR001086">
    <property type="entry name" value="Preph_deHydtase"/>
</dbReference>
<evidence type="ECO:0000256" key="2">
    <source>
        <dbReference type="ARBA" id="ARBA00023141"/>
    </source>
</evidence>
<organism evidence="8">
    <name type="scientific">marine metagenome</name>
    <dbReference type="NCBI Taxonomy" id="408172"/>
    <lineage>
        <taxon>unclassified sequences</taxon>
        <taxon>metagenomes</taxon>
        <taxon>ecological metagenomes</taxon>
    </lineage>
</organism>
<protein>
    <recommendedName>
        <fullName evidence="9">Prephenate dehydratase</fullName>
    </recommendedName>
</protein>
<feature type="domain" description="ACT" evidence="7">
    <location>
        <begin position="193"/>
        <end position="269"/>
    </location>
</feature>
<dbReference type="Pfam" id="PF00800">
    <property type="entry name" value="PDT"/>
    <property type="match status" value="1"/>
</dbReference>
<name>A0A381SEV3_9ZZZZ</name>
<dbReference type="PANTHER" id="PTHR21022">
    <property type="entry name" value="PREPHENATE DEHYDRATASE P PROTEIN"/>
    <property type="match status" value="1"/>
</dbReference>
<dbReference type="InterPro" id="IPR045865">
    <property type="entry name" value="ACT-like_dom_sf"/>
</dbReference>
<dbReference type="GO" id="GO:0009094">
    <property type="term" value="P:L-phenylalanine biosynthetic process"/>
    <property type="evidence" value="ECO:0007669"/>
    <property type="project" value="UniProtKB-KW"/>
</dbReference>
<dbReference type="GO" id="GO:0005737">
    <property type="term" value="C:cytoplasm"/>
    <property type="evidence" value="ECO:0007669"/>
    <property type="project" value="TreeGrafter"/>
</dbReference>
<evidence type="ECO:0008006" key="9">
    <source>
        <dbReference type="Google" id="ProtNLM"/>
    </source>
</evidence>